<dbReference type="Proteomes" id="UP000691718">
    <property type="component" value="Unassembled WGS sequence"/>
</dbReference>
<reference evidence="2" key="1">
    <citation type="submission" date="2021-04" db="EMBL/GenBank/DDBJ databases">
        <authorList>
            <person name="Tunstrom K."/>
        </authorList>
    </citation>
    <scope>NUCLEOTIDE SEQUENCE</scope>
</reference>
<proteinExistence type="predicted"/>
<protein>
    <submittedName>
        <fullName evidence="2">(apollo) hypothetical protein</fullName>
    </submittedName>
</protein>
<evidence type="ECO:0000313" key="3">
    <source>
        <dbReference type="Proteomes" id="UP000691718"/>
    </source>
</evidence>
<comment type="caution">
    <text evidence="2">The sequence shown here is derived from an EMBL/GenBank/DDBJ whole genome shotgun (WGS) entry which is preliminary data.</text>
</comment>
<keyword evidence="3" id="KW-1185">Reference proteome</keyword>
<evidence type="ECO:0000256" key="1">
    <source>
        <dbReference type="SAM" id="Coils"/>
    </source>
</evidence>
<gene>
    <name evidence="2" type="ORF">PAPOLLO_LOCUS4859</name>
</gene>
<feature type="coiled-coil region" evidence="1">
    <location>
        <begin position="4"/>
        <end position="31"/>
    </location>
</feature>
<dbReference type="EMBL" id="CAJQZP010000288">
    <property type="protein sequence ID" value="CAG4953486.1"/>
    <property type="molecule type" value="Genomic_DNA"/>
</dbReference>
<accession>A0A8S3WCR9</accession>
<sequence>MSSTSCISNQIKTLQEELRLLRKEAESRRHTITKELASTSLTAELQEIHRAIYNIKSLKWGTSFPEFPIVSTELEKSQKE</sequence>
<evidence type="ECO:0000313" key="2">
    <source>
        <dbReference type="EMBL" id="CAG4953486.1"/>
    </source>
</evidence>
<dbReference type="AlphaFoldDB" id="A0A8S3WCR9"/>
<keyword evidence="1" id="KW-0175">Coiled coil</keyword>
<name>A0A8S3WCR9_PARAO</name>
<organism evidence="2 3">
    <name type="scientific">Parnassius apollo</name>
    <name type="common">Apollo butterfly</name>
    <name type="synonym">Papilio apollo</name>
    <dbReference type="NCBI Taxonomy" id="110799"/>
    <lineage>
        <taxon>Eukaryota</taxon>
        <taxon>Metazoa</taxon>
        <taxon>Ecdysozoa</taxon>
        <taxon>Arthropoda</taxon>
        <taxon>Hexapoda</taxon>
        <taxon>Insecta</taxon>
        <taxon>Pterygota</taxon>
        <taxon>Neoptera</taxon>
        <taxon>Endopterygota</taxon>
        <taxon>Lepidoptera</taxon>
        <taxon>Glossata</taxon>
        <taxon>Ditrysia</taxon>
        <taxon>Papilionoidea</taxon>
        <taxon>Papilionidae</taxon>
        <taxon>Parnassiinae</taxon>
        <taxon>Parnassini</taxon>
        <taxon>Parnassius</taxon>
        <taxon>Parnassius</taxon>
    </lineage>
</organism>